<dbReference type="AlphaFoldDB" id="A0AA86P4Y5"/>
<evidence type="ECO:0000313" key="2">
    <source>
        <dbReference type="EMBL" id="CAL5974280.1"/>
    </source>
</evidence>
<keyword evidence="3" id="KW-1185">Reference proteome</keyword>
<dbReference type="EMBL" id="CAXDID020000005">
    <property type="protein sequence ID" value="CAL5974280.1"/>
    <property type="molecule type" value="Genomic_DNA"/>
</dbReference>
<sequence>MNPSSITLNKAGIPAMSALTLDAELNRSLSIIIFEFEMVVIQNIQYKHSFVKFGRTFQFVHQQQHSPGTLWVYRSKYQSLCSHKINKNKFRRKMKQKSCA</sequence>
<accession>A0AA86P4Y5</accession>
<proteinExistence type="predicted"/>
<comment type="caution">
    <text evidence="1">The sequence shown here is derived from an EMBL/GenBank/DDBJ whole genome shotgun (WGS) entry which is preliminary data.</text>
</comment>
<reference evidence="2 3" key="2">
    <citation type="submission" date="2024-07" db="EMBL/GenBank/DDBJ databases">
        <authorList>
            <person name="Akdeniz Z."/>
        </authorList>
    </citation>
    <scope>NUCLEOTIDE SEQUENCE [LARGE SCALE GENOMIC DNA]</scope>
</reference>
<gene>
    <name evidence="1" type="ORF">HINF_LOCUS18144</name>
    <name evidence="2" type="ORF">HINF_LOCUS2774</name>
</gene>
<name>A0AA86P4Y5_9EUKA</name>
<evidence type="ECO:0000313" key="1">
    <source>
        <dbReference type="EMBL" id="CAI9930499.1"/>
    </source>
</evidence>
<organism evidence="1">
    <name type="scientific">Hexamita inflata</name>
    <dbReference type="NCBI Taxonomy" id="28002"/>
    <lineage>
        <taxon>Eukaryota</taxon>
        <taxon>Metamonada</taxon>
        <taxon>Diplomonadida</taxon>
        <taxon>Hexamitidae</taxon>
        <taxon>Hexamitinae</taxon>
        <taxon>Hexamita</taxon>
    </lineage>
</organism>
<dbReference type="Proteomes" id="UP001642409">
    <property type="component" value="Unassembled WGS sequence"/>
</dbReference>
<evidence type="ECO:0000313" key="3">
    <source>
        <dbReference type="Proteomes" id="UP001642409"/>
    </source>
</evidence>
<protein>
    <submittedName>
        <fullName evidence="2">Hypothetical_protein</fullName>
    </submittedName>
</protein>
<reference evidence="1" key="1">
    <citation type="submission" date="2023-06" db="EMBL/GenBank/DDBJ databases">
        <authorList>
            <person name="Kurt Z."/>
        </authorList>
    </citation>
    <scope>NUCLEOTIDE SEQUENCE</scope>
</reference>
<dbReference type="EMBL" id="CATOUU010000464">
    <property type="protein sequence ID" value="CAI9930499.1"/>
    <property type="molecule type" value="Genomic_DNA"/>
</dbReference>